<dbReference type="CDD" id="cd00056">
    <property type="entry name" value="ENDO3c"/>
    <property type="match status" value="1"/>
</dbReference>
<evidence type="ECO:0000256" key="9">
    <source>
        <dbReference type="ARBA" id="ARBA00023295"/>
    </source>
</evidence>
<feature type="binding site" evidence="10">
    <location>
        <position position="199"/>
    </location>
    <ligand>
        <name>[4Fe-4S] cluster</name>
        <dbReference type="ChEBI" id="CHEBI:49883"/>
    </ligand>
</feature>
<comment type="cofactor">
    <cofactor evidence="10">
        <name>[4Fe-4S] cluster</name>
        <dbReference type="ChEBI" id="CHEBI:49883"/>
    </cofactor>
    <text evidence="10">Binds 1 [4Fe-4S] cluster.</text>
</comment>
<dbReference type="EMBL" id="JAJEPX010000017">
    <property type="protein sequence ID" value="MCC2176875.1"/>
    <property type="molecule type" value="Genomic_DNA"/>
</dbReference>
<dbReference type="InterPro" id="IPR011257">
    <property type="entry name" value="DNA_glycosylase"/>
</dbReference>
<keyword evidence="13" id="KW-1185">Reference proteome</keyword>
<dbReference type="FunFam" id="1.10.340.30:FF:000001">
    <property type="entry name" value="Endonuclease III"/>
    <property type="match status" value="1"/>
</dbReference>
<dbReference type="InterPro" id="IPR023170">
    <property type="entry name" value="HhH_base_excis_C"/>
</dbReference>
<name>A0AAW4VZF7_9FIRM</name>
<feature type="binding site" evidence="10">
    <location>
        <position position="196"/>
    </location>
    <ligand>
        <name>[4Fe-4S] cluster</name>
        <dbReference type="ChEBI" id="CHEBI:49883"/>
    </ligand>
</feature>
<dbReference type="GO" id="GO:0046872">
    <property type="term" value="F:metal ion binding"/>
    <property type="evidence" value="ECO:0007669"/>
    <property type="project" value="UniProtKB-KW"/>
</dbReference>
<comment type="similarity">
    <text evidence="1 10">Belongs to the Nth/MutY family.</text>
</comment>
<keyword evidence="12" id="KW-0255">Endonuclease</keyword>
<accession>A0AAW4VZF7</accession>
<proteinExistence type="inferred from homology"/>
<dbReference type="GO" id="GO:0140078">
    <property type="term" value="F:class I DNA-(apurinic or apyrimidinic site) endonuclease activity"/>
    <property type="evidence" value="ECO:0007669"/>
    <property type="project" value="UniProtKB-EC"/>
</dbReference>
<keyword evidence="9 10" id="KW-0326">Glycosidase</keyword>
<evidence type="ECO:0000256" key="7">
    <source>
        <dbReference type="ARBA" id="ARBA00023014"/>
    </source>
</evidence>
<dbReference type="InterPro" id="IPR000445">
    <property type="entry name" value="HhH_motif"/>
</dbReference>
<protein>
    <recommendedName>
        <fullName evidence="10">Endonuclease III</fullName>
        <ecNumber evidence="10">4.2.99.18</ecNumber>
    </recommendedName>
    <alternativeName>
        <fullName evidence="10">DNA-(apurinic or apyrimidinic site) lyase</fullName>
    </alternativeName>
</protein>
<dbReference type="Gene3D" id="1.10.1670.10">
    <property type="entry name" value="Helix-hairpin-Helix base-excision DNA repair enzymes (C-terminal)"/>
    <property type="match status" value="1"/>
</dbReference>
<dbReference type="SUPFAM" id="SSF48150">
    <property type="entry name" value="DNA-glycosylase"/>
    <property type="match status" value="1"/>
</dbReference>
<dbReference type="AlphaFoldDB" id="A0AAW4VZF7"/>
<feature type="domain" description="HhH-GPD" evidence="11">
    <location>
        <begin position="39"/>
        <end position="187"/>
    </location>
</feature>
<keyword evidence="4 10" id="KW-0227">DNA damage</keyword>
<comment type="catalytic activity">
    <reaction evidence="10">
        <text>2'-deoxyribonucleotide-(2'-deoxyribose 5'-phosphate)-2'-deoxyribonucleotide-DNA = a 3'-end 2'-deoxyribonucleotide-(2,3-dehydro-2,3-deoxyribose 5'-phosphate)-DNA + a 5'-end 5'-phospho-2'-deoxyribonucleoside-DNA + H(+)</text>
        <dbReference type="Rhea" id="RHEA:66592"/>
        <dbReference type="Rhea" id="RHEA-COMP:13180"/>
        <dbReference type="Rhea" id="RHEA-COMP:16897"/>
        <dbReference type="Rhea" id="RHEA-COMP:17067"/>
        <dbReference type="ChEBI" id="CHEBI:15378"/>
        <dbReference type="ChEBI" id="CHEBI:136412"/>
        <dbReference type="ChEBI" id="CHEBI:157695"/>
        <dbReference type="ChEBI" id="CHEBI:167181"/>
        <dbReference type="EC" id="4.2.99.18"/>
    </reaction>
</comment>
<dbReference type="GO" id="GO:0051539">
    <property type="term" value="F:4 iron, 4 sulfur cluster binding"/>
    <property type="evidence" value="ECO:0007669"/>
    <property type="project" value="UniProtKB-UniRule"/>
</dbReference>
<reference evidence="12 13" key="1">
    <citation type="submission" date="2021-10" db="EMBL/GenBank/DDBJ databases">
        <title>Anaerobic single-cell dispensing facilitates the cultivation of human gut bacteria.</title>
        <authorList>
            <person name="Afrizal A."/>
        </authorList>
    </citation>
    <scope>NUCLEOTIDE SEQUENCE [LARGE SCALE GENOMIC DNA]</scope>
    <source>
        <strain evidence="12 13">CLA-AA-H270</strain>
    </source>
</reference>
<dbReference type="GO" id="GO:0003677">
    <property type="term" value="F:DNA binding"/>
    <property type="evidence" value="ECO:0007669"/>
    <property type="project" value="UniProtKB-UniRule"/>
</dbReference>
<feature type="binding site" evidence="10">
    <location>
        <position position="205"/>
    </location>
    <ligand>
        <name>[4Fe-4S] cluster</name>
        <dbReference type="ChEBI" id="CHEBI:49883"/>
    </ligand>
</feature>
<keyword evidence="7 10" id="KW-0411">Iron-sulfur</keyword>
<keyword evidence="10" id="KW-0238">DNA-binding</keyword>
<keyword evidence="12" id="KW-0540">Nuclease</keyword>
<evidence type="ECO:0000259" key="11">
    <source>
        <dbReference type="SMART" id="SM00478"/>
    </source>
</evidence>
<dbReference type="PROSITE" id="PS00764">
    <property type="entry name" value="ENDONUCLEASE_III_1"/>
    <property type="match status" value="1"/>
</dbReference>
<dbReference type="GeneID" id="98660821"/>
<gene>
    <name evidence="10 12" type="primary">nth</name>
    <name evidence="12" type="ORF">LKD22_07005</name>
</gene>
<dbReference type="InterPro" id="IPR003265">
    <property type="entry name" value="HhH-GPD_domain"/>
</dbReference>
<dbReference type="Pfam" id="PF00633">
    <property type="entry name" value="HHH"/>
    <property type="match status" value="1"/>
</dbReference>
<evidence type="ECO:0000256" key="6">
    <source>
        <dbReference type="ARBA" id="ARBA00023004"/>
    </source>
</evidence>
<evidence type="ECO:0000256" key="8">
    <source>
        <dbReference type="ARBA" id="ARBA00023204"/>
    </source>
</evidence>
<dbReference type="Proteomes" id="UP001298753">
    <property type="component" value="Unassembled WGS sequence"/>
</dbReference>
<keyword evidence="5 10" id="KW-0378">Hydrolase</keyword>
<evidence type="ECO:0000256" key="5">
    <source>
        <dbReference type="ARBA" id="ARBA00022801"/>
    </source>
</evidence>
<keyword evidence="3 10" id="KW-0479">Metal-binding</keyword>
<dbReference type="PIRSF" id="PIRSF001435">
    <property type="entry name" value="Nth"/>
    <property type="match status" value="1"/>
</dbReference>
<comment type="function">
    <text evidence="10">DNA repair enzyme that has both DNA N-glycosylase activity and AP-lyase activity. The DNA N-glycosylase activity releases various damaged pyrimidines from DNA by cleaving the N-glycosidic bond, leaving an AP (apurinic/apyrimidinic) site. The AP-lyase activity cleaves the phosphodiester bond 3' to the AP site by a beta-elimination, leaving a 3'-terminal unsaturated sugar and a product with a terminal 5'-phosphate.</text>
</comment>
<evidence type="ECO:0000256" key="4">
    <source>
        <dbReference type="ARBA" id="ARBA00022763"/>
    </source>
</evidence>
<dbReference type="SMART" id="SM00478">
    <property type="entry name" value="ENDO3c"/>
    <property type="match status" value="1"/>
</dbReference>
<dbReference type="InterPro" id="IPR004035">
    <property type="entry name" value="Endouclease-III_FeS-bd_BS"/>
</dbReference>
<dbReference type="SMART" id="SM00525">
    <property type="entry name" value="FES"/>
    <property type="match status" value="1"/>
</dbReference>
<evidence type="ECO:0000256" key="2">
    <source>
        <dbReference type="ARBA" id="ARBA00022485"/>
    </source>
</evidence>
<evidence type="ECO:0000256" key="10">
    <source>
        <dbReference type="HAMAP-Rule" id="MF_00942"/>
    </source>
</evidence>
<evidence type="ECO:0000256" key="1">
    <source>
        <dbReference type="ARBA" id="ARBA00008343"/>
    </source>
</evidence>
<keyword evidence="2 10" id="KW-0004">4Fe-4S</keyword>
<keyword evidence="10" id="KW-0456">Lyase</keyword>
<dbReference type="NCBIfam" id="TIGR01083">
    <property type="entry name" value="nth"/>
    <property type="match status" value="1"/>
</dbReference>
<dbReference type="InterPro" id="IPR004036">
    <property type="entry name" value="Endonuclease-III-like_CS2"/>
</dbReference>
<evidence type="ECO:0000256" key="3">
    <source>
        <dbReference type="ARBA" id="ARBA00022723"/>
    </source>
</evidence>
<sequence>MTKKERAAAVTELLKSVYPEAVCALHYTHDYELLFATRLSAQCTDARVNIVTEKLFKQFPTLQSFADASEEEIAEAIKTCGLFRTKARDLKACAMMLIANYGGRVPDTMEELLKLPGVGRKTANLILGDIFGKPAIVCDTHCIRLSNRLGFVKNEKDPVKVENALRKLLDPAESSDFCHRLVLFGREHCTARSPKCEGCPLGAVCPSYPIAK</sequence>
<dbReference type="InterPro" id="IPR003651">
    <property type="entry name" value="Endonuclease3_FeS-loop_motif"/>
</dbReference>
<keyword evidence="8 10" id="KW-0234">DNA repair</keyword>
<dbReference type="Pfam" id="PF10576">
    <property type="entry name" value="EndIII_4Fe-2S"/>
    <property type="match status" value="1"/>
</dbReference>
<dbReference type="GO" id="GO:0006285">
    <property type="term" value="P:base-excision repair, AP site formation"/>
    <property type="evidence" value="ECO:0007669"/>
    <property type="project" value="TreeGrafter"/>
</dbReference>
<dbReference type="PANTHER" id="PTHR10359:SF18">
    <property type="entry name" value="ENDONUCLEASE III"/>
    <property type="match status" value="1"/>
</dbReference>
<keyword evidence="6 10" id="KW-0408">Iron</keyword>
<dbReference type="HAMAP" id="MF_00942">
    <property type="entry name" value="Nth"/>
    <property type="match status" value="1"/>
</dbReference>
<feature type="binding site" evidence="10">
    <location>
        <position position="189"/>
    </location>
    <ligand>
        <name>[4Fe-4S] cluster</name>
        <dbReference type="ChEBI" id="CHEBI:49883"/>
    </ligand>
</feature>
<dbReference type="EC" id="4.2.99.18" evidence="10"/>
<comment type="caution">
    <text evidence="12">The sequence shown here is derived from an EMBL/GenBank/DDBJ whole genome shotgun (WGS) entry which is preliminary data.</text>
</comment>
<dbReference type="InterPro" id="IPR005759">
    <property type="entry name" value="Nth"/>
</dbReference>
<dbReference type="RefSeq" id="WP_110437348.1">
    <property type="nucleotide sequence ID" value="NZ_DBEZDI010000152.1"/>
</dbReference>
<organism evidence="12 13">
    <name type="scientific">Agathobaculum butyriciproducens</name>
    <dbReference type="NCBI Taxonomy" id="1628085"/>
    <lineage>
        <taxon>Bacteria</taxon>
        <taxon>Bacillati</taxon>
        <taxon>Bacillota</taxon>
        <taxon>Clostridia</taxon>
        <taxon>Eubacteriales</taxon>
        <taxon>Butyricicoccaceae</taxon>
        <taxon>Agathobaculum</taxon>
    </lineage>
</organism>
<dbReference type="Gene3D" id="1.10.340.30">
    <property type="entry name" value="Hypothetical protein, domain 2"/>
    <property type="match status" value="1"/>
</dbReference>
<evidence type="ECO:0000313" key="12">
    <source>
        <dbReference type="EMBL" id="MCC2176875.1"/>
    </source>
</evidence>
<evidence type="ECO:0000313" key="13">
    <source>
        <dbReference type="Proteomes" id="UP001298753"/>
    </source>
</evidence>
<dbReference type="GO" id="GO:0019104">
    <property type="term" value="F:DNA N-glycosylase activity"/>
    <property type="evidence" value="ECO:0007669"/>
    <property type="project" value="UniProtKB-UniRule"/>
</dbReference>
<dbReference type="PROSITE" id="PS01155">
    <property type="entry name" value="ENDONUCLEASE_III_2"/>
    <property type="match status" value="1"/>
</dbReference>
<dbReference type="Pfam" id="PF00730">
    <property type="entry name" value="HhH-GPD"/>
    <property type="match status" value="1"/>
</dbReference>
<dbReference type="PANTHER" id="PTHR10359">
    <property type="entry name" value="A/G-SPECIFIC ADENINE GLYCOSYLASE/ENDONUCLEASE III"/>
    <property type="match status" value="1"/>
</dbReference>